<name>A0A699X3R4_TANCI</name>
<feature type="non-terminal residue" evidence="1">
    <location>
        <position position="1"/>
    </location>
</feature>
<proteinExistence type="predicted"/>
<comment type="caution">
    <text evidence="1">The sequence shown here is derived from an EMBL/GenBank/DDBJ whole genome shotgun (WGS) entry which is preliminary data.</text>
</comment>
<dbReference type="AlphaFoldDB" id="A0A699X3R4"/>
<dbReference type="EMBL" id="BKCJ011802655">
    <property type="protein sequence ID" value="GFD54139.1"/>
    <property type="molecule type" value="Genomic_DNA"/>
</dbReference>
<evidence type="ECO:0000313" key="1">
    <source>
        <dbReference type="EMBL" id="GFD54139.1"/>
    </source>
</evidence>
<reference evidence="1" key="1">
    <citation type="journal article" date="2019" name="Sci. Rep.">
        <title>Draft genome of Tanacetum cinerariifolium, the natural source of mosquito coil.</title>
        <authorList>
            <person name="Yamashiro T."/>
            <person name="Shiraishi A."/>
            <person name="Satake H."/>
            <person name="Nakayama K."/>
        </authorList>
    </citation>
    <scope>NUCLEOTIDE SEQUENCE</scope>
</reference>
<organism evidence="1">
    <name type="scientific">Tanacetum cinerariifolium</name>
    <name type="common">Dalmatian daisy</name>
    <name type="synonym">Chrysanthemum cinerariifolium</name>
    <dbReference type="NCBI Taxonomy" id="118510"/>
    <lineage>
        <taxon>Eukaryota</taxon>
        <taxon>Viridiplantae</taxon>
        <taxon>Streptophyta</taxon>
        <taxon>Embryophyta</taxon>
        <taxon>Tracheophyta</taxon>
        <taxon>Spermatophyta</taxon>
        <taxon>Magnoliopsida</taxon>
        <taxon>eudicotyledons</taxon>
        <taxon>Gunneridae</taxon>
        <taxon>Pentapetalae</taxon>
        <taxon>asterids</taxon>
        <taxon>campanulids</taxon>
        <taxon>Asterales</taxon>
        <taxon>Asteraceae</taxon>
        <taxon>Asteroideae</taxon>
        <taxon>Anthemideae</taxon>
        <taxon>Anthemidinae</taxon>
        <taxon>Tanacetum</taxon>
    </lineage>
</organism>
<protein>
    <submittedName>
        <fullName evidence="1">JmjC domain-containing protein</fullName>
    </submittedName>
</protein>
<gene>
    <name evidence="1" type="ORF">Tci_926108</name>
</gene>
<accession>A0A699X3R4</accession>
<sequence>ALIKRKKQALAEKLAKERRNMPMTQAQQRTYMRQFVKNQSCAVYYTG</sequence>